<evidence type="ECO:0000313" key="2">
    <source>
        <dbReference type="Proteomes" id="UP000033047"/>
    </source>
</evidence>
<organism evidence="1 2">
    <name type="scientific">Parabacteroides goldsteinii DSM 19448 = WAL 12034</name>
    <dbReference type="NCBI Taxonomy" id="927665"/>
    <lineage>
        <taxon>Bacteria</taxon>
        <taxon>Pseudomonadati</taxon>
        <taxon>Bacteroidota</taxon>
        <taxon>Bacteroidia</taxon>
        <taxon>Bacteroidales</taxon>
        <taxon>Tannerellaceae</taxon>
        <taxon>Parabacteroides</taxon>
    </lineage>
</organism>
<sequence>MNCMSTIGAHNKDRTATKRVFCRNTKITHPKRGVPPGKNLYID</sequence>
<dbReference type="EMBL" id="AQHV01000023">
    <property type="protein sequence ID" value="KKB48068.1"/>
    <property type="molecule type" value="Genomic_DNA"/>
</dbReference>
<proteinExistence type="predicted"/>
<reference evidence="1 2" key="1">
    <citation type="submission" date="2013-04" db="EMBL/GenBank/DDBJ databases">
        <title>The Genome Sequence of Parabacteroides goldsteinii DSM 19448.</title>
        <authorList>
            <consortium name="The Broad Institute Genomics Platform"/>
            <person name="Earl A."/>
            <person name="Ward D."/>
            <person name="Feldgarden M."/>
            <person name="Gevers D."/>
            <person name="Martens E."/>
            <person name="Sakamoto M."/>
            <person name="Benno Y."/>
            <person name="Song Y."/>
            <person name="Liu C."/>
            <person name="Lee J."/>
            <person name="Bolanos M."/>
            <person name="Vaisanen M.L."/>
            <person name="Finegold S.M."/>
            <person name="Walker B."/>
            <person name="Young S."/>
            <person name="Zeng Q."/>
            <person name="Gargeya S."/>
            <person name="Fitzgerald M."/>
            <person name="Haas B."/>
            <person name="Abouelleil A."/>
            <person name="Allen A.W."/>
            <person name="Alvarado L."/>
            <person name="Arachchi H.M."/>
            <person name="Berlin A.M."/>
            <person name="Chapman S.B."/>
            <person name="Gainer-Dewar J."/>
            <person name="Goldberg J."/>
            <person name="Griggs A."/>
            <person name="Gujja S."/>
            <person name="Hansen M."/>
            <person name="Howarth C."/>
            <person name="Imamovic A."/>
            <person name="Ireland A."/>
            <person name="Larimer J."/>
            <person name="McCowan C."/>
            <person name="Murphy C."/>
            <person name="Pearson M."/>
            <person name="Poon T.W."/>
            <person name="Priest M."/>
            <person name="Roberts A."/>
            <person name="Saif S."/>
            <person name="Shea T."/>
            <person name="Sisk P."/>
            <person name="Sykes S."/>
            <person name="Wortman J."/>
            <person name="Nusbaum C."/>
            <person name="Birren B."/>
        </authorList>
    </citation>
    <scope>NUCLEOTIDE SEQUENCE [LARGE SCALE GENOMIC DNA]</scope>
    <source>
        <strain evidence="1 2">DSM 19448</strain>
    </source>
</reference>
<dbReference type="PATRIC" id="fig|927665.4.peg.4409"/>
<dbReference type="Proteomes" id="UP000033047">
    <property type="component" value="Unassembled WGS sequence"/>
</dbReference>
<dbReference type="AlphaFoldDB" id="A0A0F5IRH1"/>
<comment type="caution">
    <text evidence="1">The sequence shown here is derived from an EMBL/GenBank/DDBJ whole genome shotgun (WGS) entry which is preliminary data.</text>
</comment>
<gene>
    <name evidence="1" type="ORF">HMPREF1535_04294</name>
</gene>
<protein>
    <submittedName>
        <fullName evidence="1">Uncharacterized protein</fullName>
    </submittedName>
</protein>
<dbReference type="STRING" id="927665.HMPREF1535_04294"/>
<accession>A0A0F5IRH1</accession>
<name>A0A0F5IRH1_9BACT</name>
<dbReference type="HOGENOM" id="CLU_3237156_0_0_10"/>
<evidence type="ECO:0000313" key="1">
    <source>
        <dbReference type="EMBL" id="KKB48068.1"/>
    </source>
</evidence>